<feature type="region of interest" description="Disordered" evidence="1">
    <location>
        <begin position="189"/>
        <end position="223"/>
    </location>
</feature>
<dbReference type="AlphaFoldDB" id="A0A8H7D808"/>
<reference evidence="2" key="1">
    <citation type="submission" date="2020-05" db="EMBL/GenBank/DDBJ databases">
        <title>Mycena genomes resolve the evolution of fungal bioluminescence.</title>
        <authorList>
            <person name="Tsai I.J."/>
        </authorList>
    </citation>
    <scope>NUCLEOTIDE SEQUENCE</scope>
    <source>
        <strain evidence="2">CCC161011</strain>
    </source>
</reference>
<protein>
    <submittedName>
        <fullName evidence="2">Uncharacterized protein</fullName>
    </submittedName>
</protein>
<accession>A0A8H7D808</accession>
<proteinExistence type="predicted"/>
<evidence type="ECO:0000256" key="1">
    <source>
        <dbReference type="SAM" id="MobiDB-lite"/>
    </source>
</evidence>
<evidence type="ECO:0000313" key="2">
    <source>
        <dbReference type="EMBL" id="KAF7362186.1"/>
    </source>
</evidence>
<gene>
    <name evidence="2" type="ORF">MVEN_00564700</name>
</gene>
<dbReference type="Proteomes" id="UP000620124">
    <property type="component" value="Unassembled WGS sequence"/>
</dbReference>
<evidence type="ECO:0000313" key="3">
    <source>
        <dbReference type="Proteomes" id="UP000620124"/>
    </source>
</evidence>
<dbReference type="OrthoDB" id="3171382at2759"/>
<comment type="caution">
    <text evidence="2">The sequence shown here is derived from an EMBL/GenBank/DDBJ whole genome shotgun (WGS) entry which is preliminary data.</text>
</comment>
<dbReference type="EMBL" id="JACAZI010000004">
    <property type="protein sequence ID" value="KAF7362186.1"/>
    <property type="molecule type" value="Genomic_DNA"/>
</dbReference>
<name>A0A8H7D808_9AGAR</name>
<keyword evidence="3" id="KW-1185">Reference proteome</keyword>
<organism evidence="2 3">
    <name type="scientific">Mycena venus</name>
    <dbReference type="NCBI Taxonomy" id="2733690"/>
    <lineage>
        <taxon>Eukaryota</taxon>
        <taxon>Fungi</taxon>
        <taxon>Dikarya</taxon>
        <taxon>Basidiomycota</taxon>
        <taxon>Agaricomycotina</taxon>
        <taxon>Agaricomycetes</taxon>
        <taxon>Agaricomycetidae</taxon>
        <taxon>Agaricales</taxon>
        <taxon>Marasmiineae</taxon>
        <taxon>Mycenaceae</taxon>
        <taxon>Mycena</taxon>
    </lineage>
</organism>
<sequence>MSTGRTTQSKTQQAPRAASYSSVLFANLPTLKVIEPPKGSFSTRNDQWCITYCSQNVSGRIHNKPPWCRSVCIRKVFSHEVRNILQFQSHRDIGPDGKARYPLPAEGQPLHLPRYLGGKSIEDPEYGRKAPEDTKYWDEGWYFWKTTSFLGVYNSISQMQNNLDKQVRLEAAKQEKRKLWKEYQEFLKSGGGTDRGEQMAGPRSSPEFRARFSSGLFTGASPA</sequence>